<keyword evidence="1" id="KW-0808">Transferase</keyword>
<dbReference type="PANTHER" id="PTHR43877">
    <property type="entry name" value="AMINOALKYLPHOSPHONATE N-ACETYLTRANSFERASE-RELATED-RELATED"/>
    <property type="match status" value="1"/>
</dbReference>
<accession>A0A1G8CNK2</accession>
<dbReference type="AlphaFoldDB" id="A0A1G8CNK2"/>
<feature type="domain" description="N-acetyltransferase" evidence="3">
    <location>
        <begin position="17"/>
        <end position="174"/>
    </location>
</feature>
<dbReference type="InterPro" id="IPR000182">
    <property type="entry name" value="GNAT_dom"/>
</dbReference>
<dbReference type="Proteomes" id="UP000243588">
    <property type="component" value="Unassembled WGS sequence"/>
</dbReference>
<dbReference type="Pfam" id="PF00583">
    <property type="entry name" value="Acetyltransf_1"/>
    <property type="match status" value="1"/>
</dbReference>
<evidence type="ECO:0000259" key="3">
    <source>
        <dbReference type="PROSITE" id="PS51186"/>
    </source>
</evidence>
<evidence type="ECO:0000313" key="5">
    <source>
        <dbReference type="Proteomes" id="UP000243588"/>
    </source>
</evidence>
<evidence type="ECO:0000313" key="4">
    <source>
        <dbReference type="EMBL" id="SDH46440.1"/>
    </source>
</evidence>
<sequence length="174" mass="20329">MFLQERNKMEKIQVTKVTLADAQEILQYVIEFRKVLFPMLDPVKVPGDLANFNEVYINNPKGVFLQARDEQGNLIGVIGMMEYDHRFPYLDYSQYTTVEVARLFVEPAYRRKKIAQLLVDELKKVAIDKGINMLYLHTHPFLTGAFEFWQKQGFRLIKDAEEGGFSTLHMEHPL</sequence>
<keyword evidence="5" id="KW-1185">Reference proteome</keyword>
<evidence type="ECO:0000256" key="2">
    <source>
        <dbReference type="ARBA" id="ARBA00023315"/>
    </source>
</evidence>
<name>A0A1G8CNK2_9FLAO</name>
<keyword evidence="4" id="KW-0687">Ribonucleoprotein</keyword>
<organism evidence="4 5">
    <name type="scientific">Myroides phaeus</name>
    <dbReference type="NCBI Taxonomy" id="702745"/>
    <lineage>
        <taxon>Bacteria</taxon>
        <taxon>Pseudomonadati</taxon>
        <taxon>Bacteroidota</taxon>
        <taxon>Flavobacteriia</taxon>
        <taxon>Flavobacteriales</taxon>
        <taxon>Flavobacteriaceae</taxon>
        <taxon>Myroides</taxon>
    </lineage>
</organism>
<dbReference type="Gene3D" id="3.40.630.30">
    <property type="match status" value="1"/>
</dbReference>
<dbReference type="InterPro" id="IPR050832">
    <property type="entry name" value="Bact_Acetyltransf"/>
</dbReference>
<dbReference type="PANTHER" id="PTHR43877:SF2">
    <property type="entry name" value="AMINOALKYLPHOSPHONATE N-ACETYLTRANSFERASE-RELATED"/>
    <property type="match status" value="1"/>
</dbReference>
<protein>
    <submittedName>
        <fullName evidence="4">Ribosomal protein S18 acetylase RimI</fullName>
    </submittedName>
</protein>
<dbReference type="CDD" id="cd04301">
    <property type="entry name" value="NAT_SF"/>
    <property type="match status" value="1"/>
</dbReference>
<dbReference type="STRING" id="702745.SAMN05421818_104117"/>
<dbReference type="GO" id="GO:0016747">
    <property type="term" value="F:acyltransferase activity, transferring groups other than amino-acyl groups"/>
    <property type="evidence" value="ECO:0007669"/>
    <property type="project" value="InterPro"/>
</dbReference>
<evidence type="ECO:0000256" key="1">
    <source>
        <dbReference type="ARBA" id="ARBA00022679"/>
    </source>
</evidence>
<dbReference type="SUPFAM" id="SSF55729">
    <property type="entry name" value="Acyl-CoA N-acyltransferases (Nat)"/>
    <property type="match status" value="1"/>
</dbReference>
<dbReference type="InterPro" id="IPR016181">
    <property type="entry name" value="Acyl_CoA_acyltransferase"/>
</dbReference>
<dbReference type="PROSITE" id="PS51186">
    <property type="entry name" value="GNAT"/>
    <property type="match status" value="1"/>
</dbReference>
<proteinExistence type="predicted"/>
<keyword evidence="4" id="KW-0689">Ribosomal protein</keyword>
<reference evidence="5" key="1">
    <citation type="submission" date="2016-10" db="EMBL/GenBank/DDBJ databases">
        <authorList>
            <person name="Varghese N."/>
            <person name="Submissions S."/>
        </authorList>
    </citation>
    <scope>NUCLEOTIDE SEQUENCE [LARGE SCALE GENOMIC DNA]</scope>
    <source>
        <strain evidence="5">DSM 23313</strain>
    </source>
</reference>
<dbReference type="EMBL" id="FNDQ01000004">
    <property type="protein sequence ID" value="SDH46440.1"/>
    <property type="molecule type" value="Genomic_DNA"/>
</dbReference>
<dbReference type="GO" id="GO:0005840">
    <property type="term" value="C:ribosome"/>
    <property type="evidence" value="ECO:0007669"/>
    <property type="project" value="UniProtKB-KW"/>
</dbReference>
<keyword evidence="2" id="KW-0012">Acyltransferase</keyword>
<gene>
    <name evidence="4" type="ORF">SAMN05421818_104117</name>
</gene>